<dbReference type="PANTHER" id="PTHR23324">
    <property type="entry name" value="SEC14 RELATED PROTEIN"/>
    <property type="match status" value="1"/>
</dbReference>
<feature type="chain" id="PRO_5035211392" description="CRAL-TRIO domain-containing protein" evidence="1">
    <location>
        <begin position="19"/>
        <end position="229"/>
    </location>
</feature>
<evidence type="ECO:0000259" key="2">
    <source>
        <dbReference type="PROSITE" id="PS50191"/>
    </source>
</evidence>
<evidence type="ECO:0000313" key="3">
    <source>
        <dbReference type="EMBL" id="CAG7723445.1"/>
    </source>
</evidence>
<accession>A0A8J2KAK2</accession>
<dbReference type="EMBL" id="CAJVCH010099141">
    <property type="protein sequence ID" value="CAG7723445.1"/>
    <property type="molecule type" value="Genomic_DNA"/>
</dbReference>
<feature type="signal peptide" evidence="1">
    <location>
        <begin position="1"/>
        <end position="18"/>
    </location>
</feature>
<gene>
    <name evidence="3" type="ORF">AFUS01_LOCUS12533</name>
</gene>
<organism evidence="3 4">
    <name type="scientific">Allacma fusca</name>
    <dbReference type="NCBI Taxonomy" id="39272"/>
    <lineage>
        <taxon>Eukaryota</taxon>
        <taxon>Metazoa</taxon>
        <taxon>Ecdysozoa</taxon>
        <taxon>Arthropoda</taxon>
        <taxon>Hexapoda</taxon>
        <taxon>Collembola</taxon>
        <taxon>Symphypleona</taxon>
        <taxon>Sminthuridae</taxon>
        <taxon>Allacma</taxon>
    </lineage>
</organism>
<dbReference type="InterPro" id="IPR001251">
    <property type="entry name" value="CRAL-TRIO_dom"/>
</dbReference>
<name>A0A8J2KAK2_9HEXA</name>
<dbReference type="GO" id="GO:0005737">
    <property type="term" value="C:cytoplasm"/>
    <property type="evidence" value="ECO:0007669"/>
    <property type="project" value="TreeGrafter"/>
</dbReference>
<dbReference type="Proteomes" id="UP000708208">
    <property type="component" value="Unassembled WGS sequence"/>
</dbReference>
<keyword evidence="4" id="KW-1185">Reference proteome</keyword>
<dbReference type="PANTHER" id="PTHR23324:SF83">
    <property type="entry name" value="SEC14-LIKE PROTEIN 2"/>
    <property type="match status" value="1"/>
</dbReference>
<dbReference type="OrthoDB" id="6490749at2759"/>
<dbReference type="PROSITE" id="PS50191">
    <property type="entry name" value="CRAL_TRIO"/>
    <property type="match status" value="1"/>
</dbReference>
<dbReference type="AlphaFoldDB" id="A0A8J2KAK2"/>
<keyword evidence="1" id="KW-0732">Signal</keyword>
<reference evidence="3" key="1">
    <citation type="submission" date="2021-06" db="EMBL/GenBank/DDBJ databases">
        <authorList>
            <person name="Hodson N. C."/>
            <person name="Mongue J. A."/>
            <person name="Jaron S. K."/>
        </authorList>
    </citation>
    <scope>NUCLEOTIDE SEQUENCE</scope>
</reference>
<dbReference type="CDD" id="cd00170">
    <property type="entry name" value="SEC14"/>
    <property type="match status" value="1"/>
</dbReference>
<proteinExistence type="predicted"/>
<dbReference type="SMART" id="SM00516">
    <property type="entry name" value="SEC14"/>
    <property type="match status" value="1"/>
</dbReference>
<dbReference type="Pfam" id="PF00650">
    <property type="entry name" value="CRAL_TRIO"/>
    <property type="match status" value="1"/>
</dbReference>
<feature type="domain" description="CRAL-TRIO" evidence="2">
    <location>
        <begin position="47"/>
        <end position="224"/>
    </location>
</feature>
<protein>
    <recommendedName>
        <fullName evidence="2">CRAL-TRIO domain-containing protein</fullName>
    </recommendedName>
</protein>
<evidence type="ECO:0000256" key="1">
    <source>
        <dbReference type="SAM" id="SignalP"/>
    </source>
</evidence>
<comment type="caution">
    <text evidence="3">The sequence shown here is derived from an EMBL/GenBank/DDBJ whole genome shotgun (WGS) entry which is preliminary data.</text>
</comment>
<dbReference type="InterPro" id="IPR051064">
    <property type="entry name" value="SEC14/CRAL-TRIO_domain"/>
</dbReference>
<sequence>MYLIYLFLLLFYANSSLGGNVSVSEVRDKLVEDFARSNIQELLNWEAPTDIRKDFPYYLTGYDNDNVSIWFIAFGHWDVRKVTDQGTAKERQLRKYLRQMLAQMIDSSQINSTDKEPVSEFNILMDLEGYGYNQISSPKTLGLLLWFARQMFKAWEGMLKHGYIINSNFVFGTAWELIRPLLGPNTFKIQVFGSSKEKWMPTVLQNFPRSAIPERYGGTKDHKPVEVYG</sequence>
<evidence type="ECO:0000313" key="4">
    <source>
        <dbReference type="Proteomes" id="UP000708208"/>
    </source>
</evidence>